<proteinExistence type="predicted"/>
<gene>
    <name evidence="2" type="ORF">UW30_C0003G0047</name>
</gene>
<dbReference type="Proteomes" id="UP000034736">
    <property type="component" value="Unassembled WGS sequence"/>
</dbReference>
<dbReference type="Pfam" id="PF04402">
    <property type="entry name" value="SIMPL"/>
    <property type="match status" value="1"/>
</dbReference>
<reference evidence="2 3" key="1">
    <citation type="journal article" date="2015" name="Nature">
        <title>rRNA introns, odd ribosomes, and small enigmatic genomes across a large radiation of phyla.</title>
        <authorList>
            <person name="Brown C.T."/>
            <person name="Hug L.A."/>
            <person name="Thomas B.C."/>
            <person name="Sharon I."/>
            <person name="Castelle C.J."/>
            <person name="Singh A."/>
            <person name="Wilkins M.J."/>
            <person name="Williams K.H."/>
            <person name="Banfield J.F."/>
        </authorList>
    </citation>
    <scope>NUCLEOTIDE SEQUENCE [LARGE SCALE GENOMIC DNA]</scope>
</reference>
<protein>
    <recommendedName>
        <fullName evidence="4">26 kDa periplasmic immunogenic protein</fullName>
    </recommendedName>
</protein>
<name>A0A0G1JD53_9BACT</name>
<sequence length="282" mass="30172">MDEKLKGYLGWVIIAFIGVISFAVLSYVQTYANSIEPGTYRSFSVSGEGKVVAVPDVAEFSFSVITQGGKDLGALQKDNTAKVNKIIEFIKSKGVDAKDIKTENYSVEPRYTNYTCKPIMVPEPMMLQGSGSSGSSGTAIAYPADRACPPPDITGYTINQYVSVKVRDFTKTGELLSGVVANGANSVSQLFFTIDDPTILKNQARAEAIAKAQAQAKATAKAAGFGLGRLLSIDEGYNYPIYRTMEAFGKGGDVSAMPAPAPSIEPGSQDITVTVNLRYEIR</sequence>
<evidence type="ECO:0000313" key="2">
    <source>
        <dbReference type="EMBL" id="KKT41947.1"/>
    </source>
</evidence>
<dbReference type="GO" id="GO:0006974">
    <property type="term" value="P:DNA damage response"/>
    <property type="evidence" value="ECO:0007669"/>
    <property type="project" value="TreeGrafter"/>
</dbReference>
<dbReference type="Gene3D" id="3.30.70.2970">
    <property type="entry name" value="Protein of unknown function (DUF541), domain 2"/>
    <property type="match status" value="1"/>
</dbReference>
<dbReference type="Gene3D" id="3.30.110.170">
    <property type="entry name" value="Protein of unknown function (DUF541), domain 1"/>
    <property type="match status" value="1"/>
</dbReference>
<keyword evidence="1" id="KW-0472">Membrane</keyword>
<keyword evidence="1" id="KW-1133">Transmembrane helix</keyword>
<evidence type="ECO:0000256" key="1">
    <source>
        <dbReference type="SAM" id="Phobius"/>
    </source>
</evidence>
<comment type="caution">
    <text evidence="2">The sequence shown here is derived from an EMBL/GenBank/DDBJ whole genome shotgun (WGS) entry which is preliminary data.</text>
</comment>
<dbReference type="InterPro" id="IPR007497">
    <property type="entry name" value="SIMPL/DUF541"/>
</dbReference>
<dbReference type="PANTHER" id="PTHR34387:SF1">
    <property type="entry name" value="PERIPLASMIC IMMUNOGENIC PROTEIN"/>
    <property type="match status" value="1"/>
</dbReference>
<evidence type="ECO:0008006" key="4">
    <source>
        <dbReference type="Google" id="ProtNLM"/>
    </source>
</evidence>
<accession>A0A0G1JD53</accession>
<dbReference type="InterPro" id="IPR052022">
    <property type="entry name" value="26kDa_periplasmic_antigen"/>
</dbReference>
<organism evidence="2 3">
    <name type="scientific">Candidatus Giovannonibacteria bacterium GW2011_GWA2_44_13b</name>
    <dbReference type="NCBI Taxonomy" id="1618647"/>
    <lineage>
        <taxon>Bacteria</taxon>
        <taxon>Candidatus Giovannoniibacteriota</taxon>
    </lineage>
</organism>
<dbReference type="STRING" id="1618647.UW30_C0003G0047"/>
<dbReference type="PANTHER" id="PTHR34387">
    <property type="entry name" value="SLR1258 PROTEIN"/>
    <property type="match status" value="1"/>
</dbReference>
<dbReference type="EMBL" id="LCHU01000003">
    <property type="protein sequence ID" value="KKT41947.1"/>
    <property type="molecule type" value="Genomic_DNA"/>
</dbReference>
<dbReference type="PATRIC" id="fig|1618647.3.peg.222"/>
<feature type="transmembrane region" description="Helical" evidence="1">
    <location>
        <begin position="7"/>
        <end position="28"/>
    </location>
</feature>
<keyword evidence="1" id="KW-0812">Transmembrane</keyword>
<evidence type="ECO:0000313" key="3">
    <source>
        <dbReference type="Proteomes" id="UP000034736"/>
    </source>
</evidence>
<dbReference type="AlphaFoldDB" id="A0A0G1JD53"/>